<keyword evidence="3" id="KW-1185">Reference proteome</keyword>
<evidence type="ECO:0000313" key="2">
    <source>
        <dbReference type="EMBL" id="ASB87108.1"/>
    </source>
</evidence>
<protein>
    <submittedName>
        <fullName evidence="2">Ribose transport system permease protein RbsC</fullName>
    </submittedName>
</protein>
<evidence type="ECO:0000313" key="3">
    <source>
        <dbReference type="Proteomes" id="UP000196877"/>
    </source>
</evidence>
<keyword evidence="1" id="KW-0812">Transmembrane</keyword>
<feature type="transmembrane region" description="Helical" evidence="1">
    <location>
        <begin position="21"/>
        <end position="42"/>
    </location>
</feature>
<organism evidence="2 3">
    <name type="scientific">Bacillus sonorensis</name>
    <dbReference type="NCBI Taxonomy" id="119858"/>
    <lineage>
        <taxon>Bacteria</taxon>
        <taxon>Bacillati</taxon>
        <taxon>Bacillota</taxon>
        <taxon>Bacilli</taxon>
        <taxon>Bacillales</taxon>
        <taxon>Bacillaceae</taxon>
        <taxon>Bacillus</taxon>
    </lineage>
</organism>
<evidence type="ECO:0000256" key="1">
    <source>
        <dbReference type="SAM" id="Phobius"/>
    </source>
</evidence>
<gene>
    <name evidence="2" type="ORF">S101395_00553</name>
</gene>
<proteinExistence type="predicted"/>
<accession>A0ABM6LCT4</accession>
<dbReference type="EMBL" id="CP021920">
    <property type="protein sequence ID" value="ASB87108.1"/>
    <property type="molecule type" value="Genomic_DNA"/>
</dbReference>
<keyword evidence="1" id="KW-1133">Transmembrane helix</keyword>
<reference evidence="2 3" key="1">
    <citation type="submission" date="2017-06" db="EMBL/GenBank/DDBJ databases">
        <title>Genome sequence of Bacillus sonorensis strain SRCM101395.</title>
        <authorList>
            <person name="Cho S.H."/>
        </authorList>
    </citation>
    <scope>NUCLEOTIDE SEQUENCE [LARGE SCALE GENOMIC DNA]</scope>
    <source>
        <strain evidence="2 3">SRCM101395</strain>
    </source>
</reference>
<sequence>MKTQPANDVGKSLNLDSILQKLGPFLGLIILVVIVSLLNPGFLEPLNILNLLRQVAINALIAFGIRLSF</sequence>
<name>A0ABM6LCT4_9BACI</name>
<dbReference type="Proteomes" id="UP000196877">
    <property type="component" value="Chromosome"/>
</dbReference>
<keyword evidence="1" id="KW-0472">Membrane</keyword>